<dbReference type="Proteomes" id="UP001595939">
    <property type="component" value="Unassembled WGS sequence"/>
</dbReference>
<proteinExistence type="predicted"/>
<name>A0ABV8YCD3_9DEIO</name>
<dbReference type="RefSeq" id="WP_380129858.1">
    <property type="nucleotide sequence ID" value="NZ_JBHSEG010000008.1"/>
</dbReference>
<sequence length="414" mass="46148">MHAAFNDPGKPHEWILGTYDSDEEARQAFETRFQRQGWSCLTLPGALPQYSLGTRVERRGVWYALTQKVTLSGRPGKEWMATFGEVRERLDHASGPPLRGIRPEVEELVVAGALGTRSSRLLEVAGGIETPLSDEEAALAAELIQWVDEDAADVLVALVRSAVAWPAVVLADVEGGTGTVMDTLRSAARRALGFDGSWPREQHLPPDFPAALLPEARPKLTSDEAVTLGWQFAGTHRAVLHDHGPDGVYEMWERVSNPNESVVVLLQMELDPPRWWRRERPDGSNFPTAPFDAVQGVQRGVFVNGELNEDASGLSHLADLYGWKCVFDAVMAVLRNPEFIPVWLKTTAVLWGLRSHWHERRVGSDEVWSRHLLDAVERSRGVLLDVDQHMFEELVARVLNALRGHPANGYDIEF</sequence>
<accession>A0ABV8YCD3</accession>
<reference evidence="2" key="1">
    <citation type="journal article" date="2019" name="Int. J. Syst. Evol. Microbiol.">
        <title>The Global Catalogue of Microorganisms (GCM) 10K type strain sequencing project: providing services to taxonomists for standard genome sequencing and annotation.</title>
        <authorList>
            <consortium name="The Broad Institute Genomics Platform"/>
            <consortium name="The Broad Institute Genome Sequencing Center for Infectious Disease"/>
            <person name="Wu L."/>
            <person name="Ma J."/>
        </authorList>
    </citation>
    <scope>NUCLEOTIDE SEQUENCE [LARGE SCALE GENOMIC DNA]</scope>
    <source>
        <strain evidence="2">CCUG 39970</strain>
    </source>
</reference>
<protein>
    <submittedName>
        <fullName evidence="1">Uncharacterized protein</fullName>
    </submittedName>
</protein>
<keyword evidence="2" id="KW-1185">Reference proteome</keyword>
<dbReference type="EMBL" id="JBHSEG010000008">
    <property type="protein sequence ID" value="MFC4455140.1"/>
    <property type="molecule type" value="Genomic_DNA"/>
</dbReference>
<organism evidence="1 2">
    <name type="scientific">Deinococcus sonorensis</name>
    <dbReference type="NCBI Taxonomy" id="309891"/>
    <lineage>
        <taxon>Bacteria</taxon>
        <taxon>Thermotogati</taxon>
        <taxon>Deinococcota</taxon>
        <taxon>Deinococci</taxon>
        <taxon>Deinococcales</taxon>
        <taxon>Deinococcaceae</taxon>
        <taxon>Deinococcus</taxon>
    </lineage>
</organism>
<evidence type="ECO:0000313" key="2">
    <source>
        <dbReference type="Proteomes" id="UP001595939"/>
    </source>
</evidence>
<evidence type="ECO:0000313" key="1">
    <source>
        <dbReference type="EMBL" id="MFC4455140.1"/>
    </source>
</evidence>
<comment type="caution">
    <text evidence="1">The sequence shown here is derived from an EMBL/GenBank/DDBJ whole genome shotgun (WGS) entry which is preliminary data.</text>
</comment>
<gene>
    <name evidence="1" type="ORF">ACFO0P_15280</name>
</gene>